<organism evidence="1 2">
    <name type="scientific">Nosema granulosis</name>
    <dbReference type="NCBI Taxonomy" id="83296"/>
    <lineage>
        <taxon>Eukaryota</taxon>
        <taxon>Fungi</taxon>
        <taxon>Fungi incertae sedis</taxon>
        <taxon>Microsporidia</taxon>
        <taxon>Nosematidae</taxon>
        <taxon>Nosema</taxon>
    </lineage>
</organism>
<evidence type="ECO:0000313" key="2">
    <source>
        <dbReference type="Proteomes" id="UP000740883"/>
    </source>
</evidence>
<reference evidence="1 2" key="1">
    <citation type="journal article" date="2020" name="Genome Biol. Evol.">
        <title>Comparative genomics of strictly vertically transmitted, feminizing microsporidia endosymbionts of amphipod crustaceans.</title>
        <authorList>
            <person name="Cormier A."/>
            <person name="Chebbi M.A."/>
            <person name="Giraud I."/>
            <person name="Wattier R."/>
            <person name="Teixeira M."/>
            <person name="Gilbert C."/>
            <person name="Rigaud T."/>
            <person name="Cordaux R."/>
        </authorList>
    </citation>
    <scope>NUCLEOTIDE SEQUENCE [LARGE SCALE GENOMIC DNA]</scope>
    <source>
        <strain evidence="1 2">Ou3-Ou53</strain>
    </source>
</reference>
<dbReference type="EMBL" id="SBJO01000216">
    <property type="protein sequence ID" value="KAF9762067.1"/>
    <property type="molecule type" value="Genomic_DNA"/>
</dbReference>
<name>A0A9P6KYC6_9MICR</name>
<gene>
    <name evidence="1" type="ORF">NGRA_2233</name>
</gene>
<accession>A0A9P6KYC6</accession>
<proteinExistence type="predicted"/>
<dbReference type="Proteomes" id="UP000740883">
    <property type="component" value="Unassembled WGS sequence"/>
</dbReference>
<sequence length="348" mass="41514">MTREFKKLFGYDANLVRVEVVMFFFNSEGNIVEKSFDCEIIDRKIIDRHISELVYCSKGLYEDKSNDFFVMLIRYHTETSECAENLYCERLCLFKPGCPNSIIRLDDELLEKYIKILIYKTIYDHTSIRSGDQWLSRKLMRIRHHEMCRIGFFSKIDHTQNIFETFVSSRYNHQFRNHLQVLEYCFCFLKDFYACFIYEDGLYPDSLNHILKDIKMSKIKNQEMLKTLIRMLNDLLIISRASYYDKRIFQSGFSINQAINDSTFTIKYCYIVYIDKSLMHQNLTFTKVVQRSPSELKVKQDVYLLGSNLYIPISDEDLTKFSTFEIEIEAEENILYKKRVHTLPTSAF</sequence>
<protein>
    <submittedName>
        <fullName evidence="1">Uncharacterized protein</fullName>
    </submittedName>
</protein>
<dbReference type="AlphaFoldDB" id="A0A9P6KYC6"/>
<evidence type="ECO:0000313" key="1">
    <source>
        <dbReference type="EMBL" id="KAF9762067.1"/>
    </source>
</evidence>
<comment type="caution">
    <text evidence="1">The sequence shown here is derived from an EMBL/GenBank/DDBJ whole genome shotgun (WGS) entry which is preliminary data.</text>
</comment>
<keyword evidence="2" id="KW-1185">Reference proteome</keyword>